<organism evidence="1 2">
    <name type="scientific">Pseudoalteromonas fenneropenaei</name>
    <dbReference type="NCBI Taxonomy" id="1737459"/>
    <lineage>
        <taxon>Bacteria</taxon>
        <taxon>Pseudomonadati</taxon>
        <taxon>Pseudomonadota</taxon>
        <taxon>Gammaproteobacteria</taxon>
        <taxon>Alteromonadales</taxon>
        <taxon>Pseudoalteromonadaceae</taxon>
        <taxon>Pseudoalteromonas</taxon>
    </lineage>
</organism>
<keyword evidence="2" id="KW-1185">Reference proteome</keyword>
<comment type="caution">
    <text evidence="1">The sequence shown here is derived from an EMBL/GenBank/DDBJ whole genome shotgun (WGS) entry which is preliminary data.</text>
</comment>
<sequence length="344" mass="40143">MKLLYWLDEWLTYSREEQQRRLPISGDDLLDDVFVRYNFVDLNKPLLFTFSPAGTNVQEQDLHPDFAPWGYRLANKQNVNIIAFQHLGVSNWFRSRNLIFFLEQLATLLAPFNSRLGYGLSRGGFAVGAFANLLKLDQVLLFHPVSTKNKALAPWDDRSSTDIAQKFDWQGDYHDLDLGKAKGYIIYDPTNRIDRKHARRYQQLTHLRVFGMGHGTHATYLNKFGFYKQVAVDFMLHQQLDLFQFRQQTKTLRFKEDYYKRLNKANRSSSHRLGLLSKAHQILLDEKEAHVQEHQAQIDIQPLIDIALKHQEENPQDAIQLLEVAQQLAPDDPLVEHTLKQLNK</sequence>
<dbReference type="EMBL" id="JBHRSD010000001">
    <property type="protein sequence ID" value="MFC3030983.1"/>
    <property type="molecule type" value="Genomic_DNA"/>
</dbReference>
<proteinExistence type="predicted"/>
<name>A0ABV7CDY7_9GAMM</name>
<gene>
    <name evidence="1" type="ORF">ACFOEE_00360</name>
</gene>
<accession>A0ABV7CDY7</accession>
<evidence type="ECO:0000313" key="2">
    <source>
        <dbReference type="Proteomes" id="UP001595453"/>
    </source>
</evidence>
<dbReference type="Proteomes" id="UP001595453">
    <property type="component" value="Unassembled WGS sequence"/>
</dbReference>
<reference evidence="2" key="1">
    <citation type="journal article" date="2019" name="Int. J. Syst. Evol. Microbiol.">
        <title>The Global Catalogue of Microorganisms (GCM) 10K type strain sequencing project: providing services to taxonomists for standard genome sequencing and annotation.</title>
        <authorList>
            <consortium name="The Broad Institute Genomics Platform"/>
            <consortium name="The Broad Institute Genome Sequencing Center for Infectious Disease"/>
            <person name="Wu L."/>
            <person name="Ma J."/>
        </authorList>
    </citation>
    <scope>NUCLEOTIDE SEQUENCE [LARGE SCALE GENOMIC DNA]</scope>
    <source>
        <strain evidence="2">KCTC 42730</strain>
    </source>
</reference>
<protein>
    <submittedName>
        <fullName evidence="1">Cytosolic protein</fullName>
    </submittedName>
</protein>
<dbReference type="RefSeq" id="WP_377119757.1">
    <property type="nucleotide sequence ID" value="NZ_JBHRSD010000001.1"/>
</dbReference>
<evidence type="ECO:0000313" key="1">
    <source>
        <dbReference type="EMBL" id="MFC3030983.1"/>
    </source>
</evidence>